<feature type="compositionally biased region" description="Basic residues" evidence="1">
    <location>
        <begin position="260"/>
        <end position="274"/>
    </location>
</feature>
<dbReference type="OrthoDB" id="10463642at2759"/>
<dbReference type="AlphaFoldDB" id="A0A9P4LAG3"/>
<feature type="compositionally biased region" description="Polar residues" evidence="1">
    <location>
        <begin position="52"/>
        <end position="65"/>
    </location>
</feature>
<comment type="caution">
    <text evidence="2">The sequence shown here is derived from an EMBL/GenBank/DDBJ whole genome shotgun (WGS) entry which is preliminary data.</text>
</comment>
<evidence type="ECO:0000313" key="2">
    <source>
        <dbReference type="EMBL" id="KAF1848030.1"/>
    </source>
</evidence>
<dbReference type="GeneID" id="63855873"/>
<gene>
    <name evidence="2" type="ORF">K460DRAFT_67227</name>
</gene>
<protein>
    <submittedName>
        <fullName evidence="2">Uncharacterized protein</fullName>
    </submittedName>
</protein>
<feature type="region of interest" description="Disordered" evidence="1">
    <location>
        <begin position="38"/>
        <end position="69"/>
    </location>
</feature>
<reference evidence="2" key="1">
    <citation type="submission" date="2020-01" db="EMBL/GenBank/DDBJ databases">
        <authorList>
            <consortium name="DOE Joint Genome Institute"/>
            <person name="Haridas S."/>
            <person name="Albert R."/>
            <person name="Binder M."/>
            <person name="Bloem J."/>
            <person name="Labutti K."/>
            <person name="Salamov A."/>
            <person name="Andreopoulos B."/>
            <person name="Baker S.E."/>
            <person name="Barry K."/>
            <person name="Bills G."/>
            <person name="Bluhm B.H."/>
            <person name="Cannon C."/>
            <person name="Castanera R."/>
            <person name="Culley D.E."/>
            <person name="Daum C."/>
            <person name="Ezra D."/>
            <person name="Gonzalez J.B."/>
            <person name="Henrissat B."/>
            <person name="Kuo A."/>
            <person name="Liang C."/>
            <person name="Lipzen A."/>
            <person name="Lutzoni F."/>
            <person name="Magnuson J."/>
            <person name="Mondo S."/>
            <person name="Nolan M."/>
            <person name="Ohm R."/>
            <person name="Pangilinan J."/>
            <person name="Park H.-J."/>
            <person name="Ramirez L."/>
            <person name="Alfaro M."/>
            <person name="Sun H."/>
            <person name="Tritt A."/>
            <person name="Yoshinaga Y."/>
            <person name="Zwiers L.-H."/>
            <person name="Turgeon B.G."/>
            <person name="Goodwin S.B."/>
            <person name="Spatafora J.W."/>
            <person name="Crous P.W."/>
            <person name="Grigoriev I.V."/>
        </authorList>
    </citation>
    <scope>NUCLEOTIDE SEQUENCE</scope>
    <source>
        <strain evidence="2">CBS 394.84</strain>
    </source>
</reference>
<sequence length="310" mass="33810">MIFFSCRKQHARAIDLTSLASTSPTTNKPVVTVVGDMSDNRKSFGLPPNWPQMPTDTGAPSSGSTRLDPVLEGSVADEDTFEYRQQQPVEEARGVGTATPAMSIPGSTATNPPMDADGRSQSAPCTTVRAEQVNWFATATSNDLFGFPPVAQQLAMNAAEATRILPDDATPPEGNTAVFKQANRPLLPGENLFEAVNPIDDWRRFHNLLGGFIPNPGTEDRPPPTWNKEPAGQDPVSEPEVRDDGAFRPYRRSRGGEGYRRRRRRGAGRGRGGRGGRGGLEGSRDQAPHDDVVAHRDSRMFEDTHLFYRG</sequence>
<feature type="compositionally biased region" description="Basic and acidic residues" evidence="1">
    <location>
        <begin position="282"/>
        <end position="298"/>
    </location>
</feature>
<evidence type="ECO:0000313" key="3">
    <source>
        <dbReference type="Proteomes" id="UP000800039"/>
    </source>
</evidence>
<name>A0A9P4LAG3_9PLEO</name>
<feature type="region of interest" description="Disordered" evidence="1">
    <location>
        <begin position="213"/>
        <end position="298"/>
    </location>
</feature>
<feature type="region of interest" description="Disordered" evidence="1">
    <location>
        <begin position="88"/>
        <end position="122"/>
    </location>
</feature>
<accession>A0A9P4LAG3</accession>
<dbReference type="Proteomes" id="UP000800039">
    <property type="component" value="Unassembled WGS sequence"/>
</dbReference>
<evidence type="ECO:0000256" key="1">
    <source>
        <dbReference type="SAM" id="MobiDB-lite"/>
    </source>
</evidence>
<proteinExistence type="predicted"/>
<dbReference type="RefSeq" id="XP_040790593.1">
    <property type="nucleotide sequence ID" value="XM_040938617.1"/>
</dbReference>
<dbReference type="EMBL" id="ML976615">
    <property type="protein sequence ID" value="KAF1848030.1"/>
    <property type="molecule type" value="Genomic_DNA"/>
</dbReference>
<keyword evidence="3" id="KW-1185">Reference proteome</keyword>
<organism evidence="2 3">
    <name type="scientific">Cucurbitaria berberidis CBS 394.84</name>
    <dbReference type="NCBI Taxonomy" id="1168544"/>
    <lineage>
        <taxon>Eukaryota</taxon>
        <taxon>Fungi</taxon>
        <taxon>Dikarya</taxon>
        <taxon>Ascomycota</taxon>
        <taxon>Pezizomycotina</taxon>
        <taxon>Dothideomycetes</taxon>
        <taxon>Pleosporomycetidae</taxon>
        <taxon>Pleosporales</taxon>
        <taxon>Pleosporineae</taxon>
        <taxon>Cucurbitariaceae</taxon>
        <taxon>Cucurbitaria</taxon>
    </lineage>
</organism>